<keyword evidence="4 7" id="KW-0812">Transmembrane</keyword>
<dbReference type="InterPro" id="IPR011701">
    <property type="entry name" value="MFS"/>
</dbReference>
<evidence type="ECO:0000256" key="1">
    <source>
        <dbReference type="ARBA" id="ARBA00004651"/>
    </source>
</evidence>
<dbReference type="PANTHER" id="PTHR42718">
    <property type="entry name" value="MAJOR FACILITATOR SUPERFAMILY MULTIDRUG TRANSPORTER MFSC"/>
    <property type="match status" value="1"/>
</dbReference>
<evidence type="ECO:0000256" key="4">
    <source>
        <dbReference type="ARBA" id="ARBA00022692"/>
    </source>
</evidence>
<evidence type="ECO:0000259" key="8">
    <source>
        <dbReference type="PROSITE" id="PS50850"/>
    </source>
</evidence>
<feature type="transmembrane region" description="Helical" evidence="7">
    <location>
        <begin position="375"/>
        <end position="391"/>
    </location>
</feature>
<dbReference type="Gene3D" id="1.20.1720.10">
    <property type="entry name" value="Multidrug resistance protein D"/>
    <property type="match status" value="1"/>
</dbReference>
<dbReference type="InterPro" id="IPR036259">
    <property type="entry name" value="MFS_trans_sf"/>
</dbReference>
<keyword evidence="10" id="KW-1185">Reference proteome</keyword>
<keyword evidence="5 7" id="KW-1133">Transmembrane helix</keyword>
<feature type="domain" description="Major facilitator superfamily (MFS) profile" evidence="8">
    <location>
        <begin position="31"/>
        <end position="477"/>
    </location>
</feature>
<feature type="transmembrane region" description="Helical" evidence="7">
    <location>
        <begin position="412"/>
        <end position="431"/>
    </location>
</feature>
<evidence type="ECO:0000256" key="7">
    <source>
        <dbReference type="SAM" id="Phobius"/>
    </source>
</evidence>
<feature type="transmembrane region" description="Helical" evidence="7">
    <location>
        <begin position="158"/>
        <end position="177"/>
    </location>
</feature>
<accession>A0ABX0TUR0</accession>
<gene>
    <name evidence="9" type="ORF">FHS31_002889</name>
</gene>
<feature type="transmembrane region" description="Helical" evidence="7">
    <location>
        <begin position="30"/>
        <end position="49"/>
    </location>
</feature>
<dbReference type="RefSeq" id="WP_167074704.1">
    <property type="nucleotide sequence ID" value="NZ_JAAOZC010000009.1"/>
</dbReference>
<comment type="subcellular location">
    <subcellularLocation>
        <location evidence="1">Cell membrane</location>
        <topology evidence="1">Multi-pass membrane protein</topology>
    </subcellularLocation>
</comment>
<feature type="transmembrane region" description="Helical" evidence="7">
    <location>
        <begin position="322"/>
        <end position="339"/>
    </location>
</feature>
<keyword evidence="6 7" id="KW-0472">Membrane</keyword>
<keyword evidence="2" id="KW-0813">Transport</keyword>
<dbReference type="Proteomes" id="UP000727456">
    <property type="component" value="Unassembled WGS sequence"/>
</dbReference>
<evidence type="ECO:0000313" key="10">
    <source>
        <dbReference type="Proteomes" id="UP000727456"/>
    </source>
</evidence>
<comment type="caution">
    <text evidence="9">The sequence shown here is derived from an EMBL/GenBank/DDBJ whole genome shotgun (WGS) entry which is preliminary data.</text>
</comment>
<dbReference type="SUPFAM" id="SSF103473">
    <property type="entry name" value="MFS general substrate transporter"/>
    <property type="match status" value="1"/>
</dbReference>
<dbReference type="PANTHER" id="PTHR42718:SF46">
    <property type="entry name" value="BLR6921 PROTEIN"/>
    <property type="match status" value="1"/>
</dbReference>
<dbReference type="Pfam" id="PF07690">
    <property type="entry name" value="MFS_1"/>
    <property type="match status" value="1"/>
</dbReference>
<sequence>MSDTDMIDAIEVSPAPIEVPKDTVPMASRIAVIAVGVGLFMQSVDSTALSTVLPTLARSFHASPIDMRLVLTIYMVVQALFLPASGWAADRFGARRVFMAAMAVFLLGSLFSGLSHSLLQLIGGRIVQGLGGAMMVPVGRIIVVAATPRNQLIQAMMWLGVTGLTGPIVGPSLGGMIVSVATWPWIFFINLPVGIAALIAIARVVPRISRPHPGLFDLVGFGYVVIVIGAVMTVVEGAGHDPRLQIVAALIAVPAGFAYVAHARRRQFGGRKPVIDLSLLRYPTYRSTIVGSSLIRLGIGGSPYLLALFFQIGLGWPPLKTGIITTAVAVGALGSRPFGPQIVRLLGFRKMLIISSLAIGLFGAAPALFNNTTPIWLMMGVLVLSGYARSSQFSSANVMAYADMPDEKISSAATLLAMMQQLTVSLGITLAGLALEISHYFHDGPLDRLDFGVSFSVIGIMAILAIPIYAQLSADAGADISGQKMPRGAA</sequence>
<reference evidence="9 10" key="1">
    <citation type="submission" date="2020-03" db="EMBL/GenBank/DDBJ databases">
        <title>Genomic Encyclopedia of Type Strains, Phase III (KMG-III): the genomes of soil and plant-associated and newly described type strains.</title>
        <authorList>
            <person name="Whitman W."/>
        </authorList>
    </citation>
    <scope>NUCLEOTIDE SEQUENCE [LARGE SCALE GENOMIC DNA]</scope>
    <source>
        <strain evidence="9 10">CECT 8804</strain>
    </source>
</reference>
<dbReference type="Gene3D" id="1.20.1250.20">
    <property type="entry name" value="MFS general substrate transporter like domains"/>
    <property type="match status" value="1"/>
</dbReference>
<feature type="transmembrane region" description="Helical" evidence="7">
    <location>
        <begin position="294"/>
        <end position="316"/>
    </location>
</feature>
<feature type="transmembrane region" description="Helical" evidence="7">
    <location>
        <begin position="451"/>
        <end position="470"/>
    </location>
</feature>
<evidence type="ECO:0000256" key="5">
    <source>
        <dbReference type="ARBA" id="ARBA00022989"/>
    </source>
</evidence>
<organism evidence="9 10">
    <name type="scientific">Sphingomonas vulcanisoli</name>
    <dbReference type="NCBI Taxonomy" id="1658060"/>
    <lineage>
        <taxon>Bacteria</taxon>
        <taxon>Pseudomonadati</taxon>
        <taxon>Pseudomonadota</taxon>
        <taxon>Alphaproteobacteria</taxon>
        <taxon>Sphingomonadales</taxon>
        <taxon>Sphingomonadaceae</taxon>
        <taxon>Sphingomonas</taxon>
    </lineage>
</organism>
<evidence type="ECO:0000256" key="2">
    <source>
        <dbReference type="ARBA" id="ARBA00022448"/>
    </source>
</evidence>
<feature type="transmembrane region" description="Helical" evidence="7">
    <location>
        <begin position="214"/>
        <end position="232"/>
    </location>
</feature>
<dbReference type="InterPro" id="IPR020846">
    <property type="entry name" value="MFS_dom"/>
</dbReference>
<feature type="transmembrane region" description="Helical" evidence="7">
    <location>
        <begin position="244"/>
        <end position="262"/>
    </location>
</feature>
<feature type="transmembrane region" description="Helical" evidence="7">
    <location>
        <begin position="183"/>
        <end position="202"/>
    </location>
</feature>
<feature type="transmembrane region" description="Helical" evidence="7">
    <location>
        <begin position="126"/>
        <end position="146"/>
    </location>
</feature>
<feature type="transmembrane region" description="Helical" evidence="7">
    <location>
        <begin position="351"/>
        <end position="369"/>
    </location>
</feature>
<protein>
    <submittedName>
        <fullName evidence="9">EmrB/QacA subfamily drug resistance transporter</fullName>
    </submittedName>
</protein>
<evidence type="ECO:0000313" key="9">
    <source>
        <dbReference type="EMBL" id="NIJ09257.1"/>
    </source>
</evidence>
<keyword evidence="3" id="KW-1003">Cell membrane</keyword>
<feature type="transmembrane region" description="Helical" evidence="7">
    <location>
        <begin position="69"/>
        <end position="89"/>
    </location>
</feature>
<dbReference type="PROSITE" id="PS50850">
    <property type="entry name" value="MFS"/>
    <property type="match status" value="1"/>
</dbReference>
<feature type="transmembrane region" description="Helical" evidence="7">
    <location>
        <begin position="96"/>
        <end position="114"/>
    </location>
</feature>
<evidence type="ECO:0000256" key="6">
    <source>
        <dbReference type="ARBA" id="ARBA00023136"/>
    </source>
</evidence>
<dbReference type="EMBL" id="JAAOZC010000009">
    <property type="protein sequence ID" value="NIJ09257.1"/>
    <property type="molecule type" value="Genomic_DNA"/>
</dbReference>
<name>A0ABX0TUR0_9SPHN</name>
<proteinExistence type="predicted"/>
<evidence type="ECO:0000256" key="3">
    <source>
        <dbReference type="ARBA" id="ARBA00022475"/>
    </source>
</evidence>